<accession>A0A3M7SK92</accession>
<name>A0A3M7SK92_BRAPC</name>
<evidence type="ECO:0000256" key="1">
    <source>
        <dbReference type="SAM" id="Phobius"/>
    </source>
</evidence>
<dbReference type="Proteomes" id="UP000276133">
    <property type="component" value="Unassembled WGS sequence"/>
</dbReference>
<keyword evidence="1" id="KW-0472">Membrane</keyword>
<dbReference type="EMBL" id="REGN01001214">
    <property type="protein sequence ID" value="RNA36201.1"/>
    <property type="molecule type" value="Genomic_DNA"/>
</dbReference>
<feature type="transmembrane region" description="Helical" evidence="1">
    <location>
        <begin position="21"/>
        <end position="38"/>
    </location>
</feature>
<evidence type="ECO:0000313" key="2">
    <source>
        <dbReference type="EMBL" id="RNA36201.1"/>
    </source>
</evidence>
<protein>
    <submittedName>
        <fullName evidence="2">Uncharacterized protein</fullName>
    </submittedName>
</protein>
<gene>
    <name evidence="2" type="ORF">BpHYR1_005430</name>
</gene>
<organism evidence="2 3">
    <name type="scientific">Brachionus plicatilis</name>
    <name type="common">Marine rotifer</name>
    <name type="synonym">Brachionus muelleri</name>
    <dbReference type="NCBI Taxonomy" id="10195"/>
    <lineage>
        <taxon>Eukaryota</taxon>
        <taxon>Metazoa</taxon>
        <taxon>Spiralia</taxon>
        <taxon>Gnathifera</taxon>
        <taxon>Rotifera</taxon>
        <taxon>Eurotatoria</taxon>
        <taxon>Monogononta</taxon>
        <taxon>Pseudotrocha</taxon>
        <taxon>Ploima</taxon>
        <taxon>Brachionidae</taxon>
        <taxon>Brachionus</taxon>
    </lineage>
</organism>
<keyword evidence="3" id="KW-1185">Reference proteome</keyword>
<keyword evidence="1" id="KW-0812">Transmembrane</keyword>
<dbReference type="AlphaFoldDB" id="A0A3M7SK92"/>
<comment type="caution">
    <text evidence="2">The sequence shown here is derived from an EMBL/GenBank/DDBJ whole genome shotgun (WGS) entry which is preliminary data.</text>
</comment>
<proteinExistence type="predicted"/>
<reference evidence="2 3" key="1">
    <citation type="journal article" date="2018" name="Sci. Rep.">
        <title>Genomic signatures of local adaptation to the degree of environmental predictability in rotifers.</title>
        <authorList>
            <person name="Franch-Gras L."/>
            <person name="Hahn C."/>
            <person name="Garcia-Roger E.M."/>
            <person name="Carmona M.J."/>
            <person name="Serra M."/>
            <person name="Gomez A."/>
        </authorList>
    </citation>
    <scope>NUCLEOTIDE SEQUENCE [LARGE SCALE GENOMIC DNA]</scope>
    <source>
        <strain evidence="2">HYR1</strain>
    </source>
</reference>
<sequence>MHRTIVQYLKNMRRHICQILSFRRIACFDIYFSIMTFVQSEKLRQYHILKFLKTTSTFLRRKKEIQKIYFNSFD</sequence>
<keyword evidence="1" id="KW-1133">Transmembrane helix</keyword>
<evidence type="ECO:0000313" key="3">
    <source>
        <dbReference type="Proteomes" id="UP000276133"/>
    </source>
</evidence>